<dbReference type="AlphaFoldDB" id="A0A9E7G3Q5"/>
<name>A0A9E7G3Q5_9LILI</name>
<dbReference type="Proteomes" id="UP001055439">
    <property type="component" value="Chromosome 5"/>
</dbReference>
<accession>A0A9E7G3Q5</accession>
<evidence type="ECO:0000313" key="1">
    <source>
        <dbReference type="EMBL" id="URE07480.1"/>
    </source>
</evidence>
<proteinExistence type="predicted"/>
<dbReference type="EMBL" id="CP097507">
    <property type="protein sequence ID" value="URE07480.1"/>
    <property type="molecule type" value="Genomic_DNA"/>
</dbReference>
<dbReference type="OrthoDB" id="626167at2759"/>
<gene>
    <name evidence="1" type="ORF">MUK42_08291</name>
</gene>
<sequence length="112" mass="13032">MLGFVFGNTSIDPEIERYHRETRNRNSTKLLRAVTRRLSINEGTSFVPSDISYRCSRLVYLASEEGKWRQASMRVRVGEGKRPRKITPLYLELIHFHVSEGQQSLVKSNIKH</sequence>
<evidence type="ECO:0000313" key="2">
    <source>
        <dbReference type="Proteomes" id="UP001055439"/>
    </source>
</evidence>
<reference evidence="1" key="1">
    <citation type="submission" date="2022-05" db="EMBL/GenBank/DDBJ databases">
        <title>The Musa troglodytarum L. genome provides insights into the mechanism of non-climacteric behaviour and enrichment of carotenoids.</title>
        <authorList>
            <person name="Wang J."/>
        </authorList>
    </citation>
    <scope>NUCLEOTIDE SEQUENCE</scope>
    <source>
        <tissue evidence="1">Leaf</tissue>
    </source>
</reference>
<keyword evidence="2" id="KW-1185">Reference proteome</keyword>
<organism evidence="1 2">
    <name type="scientific">Musa troglodytarum</name>
    <name type="common">fe'i banana</name>
    <dbReference type="NCBI Taxonomy" id="320322"/>
    <lineage>
        <taxon>Eukaryota</taxon>
        <taxon>Viridiplantae</taxon>
        <taxon>Streptophyta</taxon>
        <taxon>Embryophyta</taxon>
        <taxon>Tracheophyta</taxon>
        <taxon>Spermatophyta</taxon>
        <taxon>Magnoliopsida</taxon>
        <taxon>Liliopsida</taxon>
        <taxon>Zingiberales</taxon>
        <taxon>Musaceae</taxon>
        <taxon>Musa</taxon>
    </lineage>
</organism>
<protein>
    <submittedName>
        <fullName evidence="1">NB-ARC domain</fullName>
    </submittedName>
</protein>